<sequence length="473" mass="47814">MSSNVKRVARGLIAAVVIVGLVLAARSAITQWNHQKKLALERIAEIETAIGSAKTGAQRRQLESDLASARSQVPEVLNLAWGKIGLAAVFYGLGLIPGGVVLYEGTRVLGYRVRIQDVLSAQVVGHLGKYVPGKAMVVVIRAGRLRGVGVPVVAGSIAVFLETLTMMAVGAAVAGGLIFLLPVPRWIAWCALCGGVLATLPTLPPVLKRLVNKVAPKPQTPPDLPLPPGTGPESPGTDPGSTGTDPGSTGTDPGSMGTDPGSTGTDPGLMGTDPGLMGTDPGLMGTDPGLMGTDPGLMGTDPGLMGTDPGLMGTDPGLMGTDSGLMGTDPGLMGVGAGSGGAESVVVAVGHDWRFFVSAWIGQGIAWALIGASFAWLVDSIPGERTVHSALLLYAASVASIALAMVVGFASLLPGGAGVRELTLAVVLAPVIGGSHALLAAILARLLFIGVELLAVAAVALLGRLGERKLGHE</sequence>
<feature type="transmembrane region" description="Helical" evidence="2">
    <location>
        <begin position="446"/>
        <end position="465"/>
    </location>
</feature>
<feature type="transmembrane region" description="Helical" evidence="2">
    <location>
        <begin position="355"/>
        <end position="378"/>
    </location>
</feature>
<dbReference type="OrthoDB" id="256291at2"/>
<keyword evidence="2" id="KW-1133">Transmembrane helix</keyword>
<keyword evidence="2" id="KW-0812">Transmembrane</keyword>
<dbReference type="EMBL" id="CP037423">
    <property type="protein sequence ID" value="QDV43127.1"/>
    <property type="molecule type" value="Genomic_DNA"/>
</dbReference>
<proteinExistence type="predicted"/>
<evidence type="ECO:0008006" key="5">
    <source>
        <dbReference type="Google" id="ProtNLM"/>
    </source>
</evidence>
<feature type="transmembrane region" description="Helical" evidence="2">
    <location>
        <begin position="150"/>
        <end position="180"/>
    </location>
</feature>
<accession>A0A518HQP4</accession>
<feature type="transmembrane region" description="Helical" evidence="2">
    <location>
        <begin position="390"/>
        <end position="410"/>
    </location>
</feature>
<protein>
    <recommendedName>
        <fullName evidence="5">Lysylphosphatidylglycerol synthase TM region</fullName>
    </recommendedName>
</protein>
<evidence type="ECO:0000256" key="2">
    <source>
        <dbReference type="SAM" id="Phobius"/>
    </source>
</evidence>
<feature type="transmembrane region" description="Helical" evidence="2">
    <location>
        <begin position="422"/>
        <end position="440"/>
    </location>
</feature>
<dbReference type="KEGG" id="snep:Enr13x_29810"/>
<organism evidence="3 4">
    <name type="scientific">Stieleria neptunia</name>
    <dbReference type="NCBI Taxonomy" id="2527979"/>
    <lineage>
        <taxon>Bacteria</taxon>
        <taxon>Pseudomonadati</taxon>
        <taxon>Planctomycetota</taxon>
        <taxon>Planctomycetia</taxon>
        <taxon>Pirellulales</taxon>
        <taxon>Pirellulaceae</taxon>
        <taxon>Stieleria</taxon>
    </lineage>
</organism>
<keyword evidence="4" id="KW-1185">Reference proteome</keyword>
<feature type="transmembrane region" description="Helical" evidence="2">
    <location>
        <begin position="186"/>
        <end position="207"/>
    </location>
</feature>
<name>A0A518HQP4_9BACT</name>
<feature type="region of interest" description="Disordered" evidence="1">
    <location>
        <begin position="215"/>
        <end position="325"/>
    </location>
</feature>
<reference evidence="3 4" key="1">
    <citation type="submission" date="2019-03" db="EMBL/GenBank/DDBJ databases">
        <title>Deep-cultivation of Planctomycetes and their phenomic and genomic characterization uncovers novel biology.</title>
        <authorList>
            <person name="Wiegand S."/>
            <person name="Jogler M."/>
            <person name="Boedeker C."/>
            <person name="Pinto D."/>
            <person name="Vollmers J."/>
            <person name="Rivas-Marin E."/>
            <person name="Kohn T."/>
            <person name="Peeters S.H."/>
            <person name="Heuer A."/>
            <person name="Rast P."/>
            <person name="Oberbeckmann S."/>
            <person name="Bunk B."/>
            <person name="Jeske O."/>
            <person name="Meyerdierks A."/>
            <person name="Storesund J.E."/>
            <person name="Kallscheuer N."/>
            <person name="Luecker S."/>
            <person name="Lage O.M."/>
            <person name="Pohl T."/>
            <person name="Merkel B.J."/>
            <person name="Hornburger P."/>
            <person name="Mueller R.-W."/>
            <person name="Bruemmer F."/>
            <person name="Labrenz M."/>
            <person name="Spormann A.M."/>
            <person name="Op den Camp H."/>
            <person name="Overmann J."/>
            <person name="Amann R."/>
            <person name="Jetten M.S.M."/>
            <person name="Mascher T."/>
            <person name="Medema M.H."/>
            <person name="Devos D.P."/>
            <person name="Kaster A.-K."/>
            <person name="Ovreas L."/>
            <person name="Rohde M."/>
            <person name="Galperin M.Y."/>
            <person name="Jogler C."/>
        </authorList>
    </citation>
    <scope>NUCLEOTIDE SEQUENCE [LARGE SCALE GENOMIC DNA]</scope>
    <source>
        <strain evidence="3 4">Enr13</strain>
    </source>
</reference>
<dbReference type="RefSeq" id="WP_145386998.1">
    <property type="nucleotide sequence ID" value="NZ_CP037423.1"/>
</dbReference>
<feature type="compositionally biased region" description="Low complexity" evidence="1">
    <location>
        <begin position="231"/>
        <end position="268"/>
    </location>
</feature>
<dbReference type="Proteomes" id="UP000319004">
    <property type="component" value="Chromosome"/>
</dbReference>
<keyword evidence="2" id="KW-0472">Membrane</keyword>
<gene>
    <name evidence="3" type="ORF">Enr13x_29810</name>
</gene>
<feature type="transmembrane region" description="Helical" evidence="2">
    <location>
        <begin position="84"/>
        <end position="103"/>
    </location>
</feature>
<feature type="compositionally biased region" description="Pro residues" evidence="1">
    <location>
        <begin position="218"/>
        <end position="230"/>
    </location>
</feature>
<dbReference type="AlphaFoldDB" id="A0A518HQP4"/>
<evidence type="ECO:0000313" key="4">
    <source>
        <dbReference type="Proteomes" id="UP000319004"/>
    </source>
</evidence>
<evidence type="ECO:0000256" key="1">
    <source>
        <dbReference type="SAM" id="MobiDB-lite"/>
    </source>
</evidence>
<evidence type="ECO:0000313" key="3">
    <source>
        <dbReference type="EMBL" id="QDV43127.1"/>
    </source>
</evidence>